<keyword evidence="1" id="KW-0732">Signal</keyword>
<feature type="signal peptide" evidence="1">
    <location>
        <begin position="1"/>
        <end position="17"/>
    </location>
</feature>
<dbReference type="RefSeq" id="WP_011612360.1">
    <property type="nucleotide sequence ID" value="NC_008312.1"/>
</dbReference>
<feature type="chain" id="PRO_5004179984" description="Lipoprotein" evidence="1">
    <location>
        <begin position="18"/>
        <end position="221"/>
    </location>
</feature>
<dbReference type="PROSITE" id="PS51257">
    <property type="entry name" value="PROKAR_LIPOPROTEIN"/>
    <property type="match status" value="1"/>
</dbReference>
<dbReference type="AlphaFoldDB" id="Q110S5"/>
<gene>
    <name evidence="2" type="ordered locus">Tery_2823</name>
</gene>
<dbReference type="OrthoDB" id="453771at2"/>
<organism evidence="2">
    <name type="scientific">Trichodesmium erythraeum (strain IMS101)</name>
    <dbReference type="NCBI Taxonomy" id="203124"/>
    <lineage>
        <taxon>Bacteria</taxon>
        <taxon>Bacillati</taxon>
        <taxon>Cyanobacteriota</taxon>
        <taxon>Cyanophyceae</taxon>
        <taxon>Oscillatoriophycideae</taxon>
        <taxon>Oscillatoriales</taxon>
        <taxon>Microcoleaceae</taxon>
        <taxon>Trichodesmium</taxon>
    </lineage>
</organism>
<reference evidence="2" key="1">
    <citation type="submission" date="2006-06" db="EMBL/GenBank/DDBJ databases">
        <title>Complete sequence of Trichodesmium erythraeum IMS101.</title>
        <authorList>
            <consortium name="US DOE Joint Genome Institute"/>
            <person name="Copeland A."/>
            <person name="Lucas S."/>
            <person name="Lapidus A."/>
            <person name="Barry K."/>
            <person name="Detter J.C."/>
            <person name="Glavina del Rio T."/>
            <person name="Hammon N."/>
            <person name="Israni S."/>
            <person name="Dalin E."/>
            <person name="Tice H."/>
            <person name="Pitluck S."/>
            <person name="Kiss H."/>
            <person name="Munk A.C."/>
            <person name="Brettin T."/>
            <person name="Bruce D."/>
            <person name="Han C."/>
            <person name="Tapia R."/>
            <person name="Gilna P."/>
            <person name="Schmutz J."/>
            <person name="Larimer F."/>
            <person name="Land M."/>
            <person name="Hauser L."/>
            <person name="Kyrpides N."/>
            <person name="Kim E."/>
            <person name="Richardson P."/>
        </authorList>
    </citation>
    <scope>NUCLEOTIDE SEQUENCE [LARGE SCALE GENOMIC DNA]</scope>
    <source>
        <strain evidence="2">IMS101</strain>
    </source>
</reference>
<evidence type="ECO:0008006" key="3">
    <source>
        <dbReference type="Google" id="ProtNLM"/>
    </source>
</evidence>
<evidence type="ECO:0000256" key="1">
    <source>
        <dbReference type="SAM" id="SignalP"/>
    </source>
</evidence>
<evidence type="ECO:0000313" key="2">
    <source>
        <dbReference type="EMBL" id="ABG51999.1"/>
    </source>
</evidence>
<dbReference type="HOGENOM" id="CLU_1250197_0_0_3"/>
<accession>Q110S5</accession>
<protein>
    <recommendedName>
        <fullName evidence="3">Lipoprotein</fullName>
    </recommendedName>
</protein>
<dbReference type="KEGG" id="ter:Tery_2823"/>
<sequence length="221" mass="25870">MKKTKLVITLATVVFLAACDVGNNSHINLRNYGYPNRMNQRKMRLKNYYQTNIDANYVVSSCQELMEDEMGFPKNGQWSSVEDITKTQSGWQWQGWVEFDGERNNFLCNVDNNEVVAYPYKKEIYPDSFPDNLSESKNLNASSVVTSCQEFMAYEMGFPKHGNWSSQKDVRKTRKGWEWQGWVDLYGERNKFVCTVDNNGVGVSTNFEDSYNYEYEYNYTY</sequence>
<dbReference type="EMBL" id="CP000393">
    <property type="protein sequence ID" value="ABG51999.1"/>
    <property type="molecule type" value="Genomic_DNA"/>
</dbReference>
<proteinExistence type="predicted"/>
<name>Q110S5_TRIEI</name>